<protein>
    <submittedName>
        <fullName evidence="1">Uncharacterized protein</fullName>
    </submittedName>
</protein>
<dbReference type="Proteomes" id="UP001516400">
    <property type="component" value="Unassembled WGS sequence"/>
</dbReference>
<proteinExistence type="predicted"/>
<keyword evidence="2" id="KW-1185">Reference proteome</keyword>
<gene>
    <name evidence="1" type="ORF">HHI36_005028</name>
</gene>
<sequence>MSKTRKDLQSKINPVNLGVGISMMKNMENGNILLKCTNEKSENKKKAEIENERSKTNLNADHNAEDENCVVYKMTLQRIKERTYYGSISHTHPLIEYSTVADYNLLENYLGYVNWNVEVLQQENVHEAFDSFINTIKDVIQKCTKILKKCNKYRKRNSCITVGIIKPTATKNTMYKETLKRPNDQDLQNRHFKQELEKKGNSPGALWDWTRTMITCQSCQNKKTKEIKNDNGEFITEEKIIASFFDDHYSTVEEKLASRIKRPNKPPVSKKCSLKSSMFFEPVTEHEIAGYIDALMSKKLQDLMASHPPL</sequence>
<accession>A0ABD2NTC9</accession>
<reference evidence="1 2" key="1">
    <citation type="journal article" date="2021" name="BMC Biol.">
        <title>Horizontally acquired antibacterial genes associated with adaptive radiation of ladybird beetles.</title>
        <authorList>
            <person name="Li H.S."/>
            <person name="Tang X.F."/>
            <person name="Huang Y.H."/>
            <person name="Xu Z.Y."/>
            <person name="Chen M.L."/>
            <person name="Du X.Y."/>
            <person name="Qiu B.Y."/>
            <person name="Chen P.T."/>
            <person name="Zhang W."/>
            <person name="Slipinski A."/>
            <person name="Escalona H.E."/>
            <person name="Waterhouse R.M."/>
            <person name="Zwick A."/>
            <person name="Pang H."/>
        </authorList>
    </citation>
    <scope>NUCLEOTIDE SEQUENCE [LARGE SCALE GENOMIC DNA]</scope>
    <source>
        <strain evidence="1">SYSU2018</strain>
    </source>
</reference>
<dbReference type="AlphaFoldDB" id="A0ABD2NTC9"/>
<evidence type="ECO:0000313" key="2">
    <source>
        <dbReference type="Proteomes" id="UP001516400"/>
    </source>
</evidence>
<organism evidence="1 2">
    <name type="scientific">Cryptolaemus montrouzieri</name>
    <dbReference type="NCBI Taxonomy" id="559131"/>
    <lineage>
        <taxon>Eukaryota</taxon>
        <taxon>Metazoa</taxon>
        <taxon>Ecdysozoa</taxon>
        <taxon>Arthropoda</taxon>
        <taxon>Hexapoda</taxon>
        <taxon>Insecta</taxon>
        <taxon>Pterygota</taxon>
        <taxon>Neoptera</taxon>
        <taxon>Endopterygota</taxon>
        <taxon>Coleoptera</taxon>
        <taxon>Polyphaga</taxon>
        <taxon>Cucujiformia</taxon>
        <taxon>Coccinelloidea</taxon>
        <taxon>Coccinellidae</taxon>
        <taxon>Scymninae</taxon>
        <taxon>Scymnini</taxon>
        <taxon>Cryptolaemus</taxon>
    </lineage>
</organism>
<name>A0ABD2NTC9_9CUCU</name>
<evidence type="ECO:0000313" key="1">
    <source>
        <dbReference type="EMBL" id="KAL3281828.1"/>
    </source>
</evidence>
<comment type="caution">
    <text evidence="1">The sequence shown here is derived from an EMBL/GenBank/DDBJ whole genome shotgun (WGS) entry which is preliminary data.</text>
</comment>
<dbReference type="EMBL" id="JABFTP020000144">
    <property type="protein sequence ID" value="KAL3281828.1"/>
    <property type="molecule type" value="Genomic_DNA"/>
</dbReference>